<dbReference type="InParanoid" id="K5VXH1"/>
<evidence type="ECO:0000313" key="3">
    <source>
        <dbReference type="Proteomes" id="UP000008370"/>
    </source>
</evidence>
<gene>
    <name evidence="2" type="ORF">PHACADRAFT_183025</name>
</gene>
<proteinExistence type="predicted"/>
<dbReference type="Proteomes" id="UP000008370">
    <property type="component" value="Unassembled WGS sequence"/>
</dbReference>
<dbReference type="AlphaFoldDB" id="K5VXH1"/>
<dbReference type="RefSeq" id="XP_007394127.1">
    <property type="nucleotide sequence ID" value="XM_007394065.1"/>
</dbReference>
<organism evidence="2 3">
    <name type="scientific">Phanerochaete carnosa (strain HHB-10118-sp)</name>
    <name type="common">White-rot fungus</name>
    <name type="synonym">Peniophora carnosa</name>
    <dbReference type="NCBI Taxonomy" id="650164"/>
    <lineage>
        <taxon>Eukaryota</taxon>
        <taxon>Fungi</taxon>
        <taxon>Dikarya</taxon>
        <taxon>Basidiomycota</taxon>
        <taxon>Agaricomycotina</taxon>
        <taxon>Agaricomycetes</taxon>
        <taxon>Polyporales</taxon>
        <taxon>Phanerochaetaceae</taxon>
        <taxon>Phanerochaete</taxon>
    </lineage>
</organism>
<evidence type="ECO:0000313" key="2">
    <source>
        <dbReference type="EMBL" id="EKM56273.1"/>
    </source>
</evidence>
<dbReference type="KEGG" id="pco:PHACADRAFT_183025"/>
<feature type="compositionally biased region" description="Basic and acidic residues" evidence="1">
    <location>
        <begin position="122"/>
        <end position="139"/>
    </location>
</feature>
<accession>K5VXH1</accession>
<sequence length="293" mass="30875">MASPSTSPSPACVLHVWGAAPSPDFARKPCHEHELGQPSVCGLQSTEDEVPAGLTFRSDLRANTRFFPTCHNHRQGYFVSSGRLGWAGRRGRTWFAALPLSFCARCTRQGQQRRRRSPAQGEGRDDGGPEARGHERVPNVDRQVPVTPISKKARACPSPRYQDPPAQSAAGAVAGCAPESAGGPISVAGAPPQTFISITDGAELAAASLVPSDSHSYVGVPDAQSACFSEAGYGYAAQAPFPVPPELQMPYAAAAWYVDDRAGYYVLDNGASAYAACYAEQPGGLLYAHGAAM</sequence>
<feature type="compositionally biased region" description="Low complexity" evidence="1">
    <location>
        <begin position="164"/>
        <end position="175"/>
    </location>
</feature>
<dbReference type="GeneID" id="18910116"/>
<reference evidence="2 3" key="1">
    <citation type="journal article" date="2012" name="BMC Genomics">
        <title>Comparative genomics of the white-rot fungi, Phanerochaete carnosa and P. chrysosporium, to elucidate the genetic basis of the distinct wood types they colonize.</title>
        <authorList>
            <person name="Suzuki H."/>
            <person name="MacDonald J."/>
            <person name="Syed K."/>
            <person name="Salamov A."/>
            <person name="Hori C."/>
            <person name="Aerts A."/>
            <person name="Henrissat B."/>
            <person name="Wiebenga A."/>
            <person name="vanKuyk P.A."/>
            <person name="Barry K."/>
            <person name="Lindquist E."/>
            <person name="LaButti K."/>
            <person name="Lapidus A."/>
            <person name="Lucas S."/>
            <person name="Coutinho P."/>
            <person name="Gong Y."/>
            <person name="Samejima M."/>
            <person name="Mahadevan R."/>
            <person name="Abou-Zaid M."/>
            <person name="de Vries R.P."/>
            <person name="Igarashi K."/>
            <person name="Yadav J.S."/>
            <person name="Grigoriev I.V."/>
            <person name="Master E.R."/>
        </authorList>
    </citation>
    <scope>NUCLEOTIDE SEQUENCE [LARGE SCALE GENOMIC DNA]</scope>
    <source>
        <strain evidence="2 3">HHB-10118-sp</strain>
    </source>
</reference>
<dbReference type="EMBL" id="JH930471">
    <property type="protein sequence ID" value="EKM56273.1"/>
    <property type="molecule type" value="Genomic_DNA"/>
</dbReference>
<name>K5VXH1_PHACS</name>
<evidence type="ECO:0000256" key="1">
    <source>
        <dbReference type="SAM" id="MobiDB-lite"/>
    </source>
</evidence>
<keyword evidence="3" id="KW-1185">Reference proteome</keyword>
<protein>
    <submittedName>
        <fullName evidence="2">Uncharacterized protein</fullName>
    </submittedName>
</protein>
<dbReference type="HOGENOM" id="CLU_950308_0_0_1"/>
<feature type="region of interest" description="Disordered" evidence="1">
    <location>
        <begin position="109"/>
        <end position="175"/>
    </location>
</feature>